<keyword evidence="2" id="KW-1185">Reference proteome</keyword>
<dbReference type="EMBL" id="PEBJ01000001">
    <property type="protein sequence ID" value="PJM78045.1"/>
    <property type="molecule type" value="Genomic_DNA"/>
</dbReference>
<evidence type="ECO:0000313" key="1">
    <source>
        <dbReference type="EMBL" id="PJM78045.1"/>
    </source>
</evidence>
<dbReference type="AlphaFoldDB" id="A0A2M9HMM1"/>
<evidence type="ECO:0000313" key="2">
    <source>
        <dbReference type="Proteomes" id="UP000229239"/>
    </source>
</evidence>
<comment type="caution">
    <text evidence="1">The sequence shown here is derived from an EMBL/GenBank/DDBJ whole genome shotgun (WGS) entry which is preliminary data.</text>
</comment>
<accession>A0A2M9HMM1</accession>
<name>A0A2M9HMM1_9BIFI</name>
<dbReference type="Proteomes" id="UP000229239">
    <property type="component" value="Unassembled WGS sequence"/>
</dbReference>
<dbReference type="OrthoDB" id="3233413at2"/>
<sequence length="109" mass="11626">MSIFNTYSAFPSSAPVDSTAGFAGNTVTPFSYGDCPCHKAVERSRDLIGVQQSATLAVCERLSAASAQAKSIVWTGNAANLFRSRLDELANSSQLLASHMQTTHQLAWS</sequence>
<organism evidence="1 2">
    <name type="scientific">Bifidobacterium felsineum</name>
    <dbReference type="NCBI Taxonomy" id="2045440"/>
    <lineage>
        <taxon>Bacteria</taxon>
        <taxon>Bacillati</taxon>
        <taxon>Actinomycetota</taxon>
        <taxon>Actinomycetes</taxon>
        <taxon>Bifidobacteriales</taxon>
        <taxon>Bifidobacteriaceae</taxon>
        <taxon>Bifidobacterium</taxon>
    </lineage>
</organism>
<gene>
    <name evidence="1" type="ORF">CSQ86_03190</name>
</gene>
<proteinExistence type="predicted"/>
<protein>
    <submittedName>
        <fullName evidence="1">Uncharacterized protein</fullName>
    </submittedName>
</protein>
<dbReference type="RefSeq" id="WP_100493620.1">
    <property type="nucleotide sequence ID" value="NZ_PEBJ01000001.1"/>
</dbReference>
<reference evidence="2" key="1">
    <citation type="submission" date="2017-10" db="EMBL/GenBank/DDBJ databases">
        <title>Draft genome sequences of strains TRE 1, TRE 9, TRE H and TRI 7, isolated from tamarins, belonging to four potential novel Bifidobacterium species.</title>
        <authorList>
            <person name="Mattarelli P."/>
            <person name="Modesto M."/>
            <person name="Puglisi E."/>
            <person name="Morelli L."/>
            <person name="Bonetti A."/>
            <person name="Spezio C."/>
            <person name="Sandri C."/>
        </authorList>
    </citation>
    <scope>NUCLEOTIDE SEQUENCE [LARGE SCALE GENOMIC DNA]</scope>
    <source>
        <strain evidence="2">TREH</strain>
    </source>
</reference>